<reference evidence="2" key="1">
    <citation type="submission" date="2021-08" db="EMBL/GenBank/DDBJ databases">
        <authorList>
            <person name="Misof B."/>
            <person name="Oliver O."/>
            <person name="Podsiadlowski L."/>
            <person name="Donath A."/>
            <person name="Peters R."/>
            <person name="Mayer C."/>
            <person name="Rust J."/>
            <person name="Gunkel S."/>
            <person name="Lesny P."/>
            <person name="Martin S."/>
            <person name="Oeyen J.P."/>
            <person name="Petersen M."/>
            <person name="Panagiotis P."/>
            <person name="Wilbrandt J."/>
            <person name="Tanja T."/>
        </authorList>
    </citation>
    <scope>NUCLEOTIDE SEQUENCE</scope>
    <source>
        <strain evidence="2">GBR_01_08_01A</strain>
        <tissue evidence="2">Thorax + abdomen</tissue>
    </source>
</reference>
<reference evidence="2" key="2">
    <citation type="journal article" date="2023" name="Commun. Biol.">
        <title>Intrasexual cuticular hydrocarbon dimorphism in a wasp sheds light on hydrocarbon biosynthesis genes in Hymenoptera.</title>
        <authorList>
            <person name="Moris V.C."/>
            <person name="Podsiadlowski L."/>
            <person name="Martin S."/>
            <person name="Oeyen J.P."/>
            <person name="Donath A."/>
            <person name="Petersen M."/>
            <person name="Wilbrandt J."/>
            <person name="Misof B."/>
            <person name="Liedtke D."/>
            <person name="Thamm M."/>
            <person name="Scheiner R."/>
            <person name="Schmitt T."/>
            <person name="Niehuis O."/>
        </authorList>
    </citation>
    <scope>NUCLEOTIDE SEQUENCE</scope>
    <source>
        <strain evidence="2">GBR_01_08_01A</strain>
    </source>
</reference>
<proteinExistence type="predicted"/>
<evidence type="ECO:0000313" key="2">
    <source>
        <dbReference type="EMBL" id="KAK2579956.1"/>
    </source>
</evidence>
<dbReference type="AlphaFoldDB" id="A0AAD9RHU2"/>
<evidence type="ECO:0000256" key="1">
    <source>
        <dbReference type="SAM" id="Phobius"/>
    </source>
</evidence>
<protein>
    <submittedName>
        <fullName evidence="2">Uncharacterized protein</fullName>
    </submittedName>
</protein>
<comment type="caution">
    <text evidence="2">The sequence shown here is derived from an EMBL/GenBank/DDBJ whole genome shotgun (WGS) entry which is preliminary data.</text>
</comment>
<evidence type="ECO:0000313" key="3">
    <source>
        <dbReference type="Proteomes" id="UP001258017"/>
    </source>
</evidence>
<organism evidence="2 3">
    <name type="scientific">Odynerus spinipes</name>
    <dbReference type="NCBI Taxonomy" id="1348599"/>
    <lineage>
        <taxon>Eukaryota</taxon>
        <taxon>Metazoa</taxon>
        <taxon>Ecdysozoa</taxon>
        <taxon>Arthropoda</taxon>
        <taxon>Hexapoda</taxon>
        <taxon>Insecta</taxon>
        <taxon>Pterygota</taxon>
        <taxon>Neoptera</taxon>
        <taxon>Endopterygota</taxon>
        <taxon>Hymenoptera</taxon>
        <taxon>Apocrita</taxon>
        <taxon>Aculeata</taxon>
        <taxon>Vespoidea</taxon>
        <taxon>Vespidae</taxon>
        <taxon>Eumeninae</taxon>
        <taxon>Odynerus</taxon>
    </lineage>
</organism>
<accession>A0AAD9RHU2</accession>
<dbReference type="Proteomes" id="UP001258017">
    <property type="component" value="Unassembled WGS sequence"/>
</dbReference>
<keyword evidence="1" id="KW-0472">Membrane</keyword>
<keyword evidence="1" id="KW-0812">Transmembrane</keyword>
<keyword evidence="1" id="KW-1133">Transmembrane helix</keyword>
<gene>
    <name evidence="2" type="ORF">KPH14_007636</name>
</gene>
<dbReference type="EMBL" id="JAIFRP010000073">
    <property type="protein sequence ID" value="KAK2579956.1"/>
    <property type="molecule type" value="Genomic_DNA"/>
</dbReference>
<keyword evidence="3" id="KW-1185">Reference proteome</keyword>
<name>A0AAD9RHU2_9HYME</name>
<feature type="transmembrane region" description="Helical" evidence="1">
    <location>
        <begin position="12"/>
        <end position="38"/>
    </location>
</feature>
<sequence length="297" mass="33698">MHPSVPLTYQSAVPLLLIFTHGTLVGTYTAVIIFLSLYETLSQPYLTLLNQYRINLYTGYSKKADWSKYKTTISQKVKELKSQTSSQSHQDINGKVNTFVNIILDSANESIPKTSNKFHKKQVPLWNDSCLKTLQAYKQAFSHFKRHPTLENKIQYKKLRSTARRTFNVIRTSNFISTINTSTLTTSIWNKLRMINGVKKHTVIPILITPNNTLKSHPTEIANHLASTFANNSSNSNYSNAFRIIKDTSSSKIEDILRLNINSNPSLNHPIQVIEVTPFLNNGKIQLPDLMPSSTPF</sequence>